<evidence type="ECO:0000313" key="11">
    <source>
        <dbReference type="EMBL" id="KAH0886841.1"/>
    </source>
</evidence>
<protein>
    <recommendedName>
        <fullName evidence="10">Serpin domain-containing protein</fullName>
    </recommendedName>
</protein>
<dbReference type="Gene3D" id="3.30.497.10">
    <property type="entry name" value="Antithrombin, subunit I, domain 2"/>
    <property type="match status" value="2"/>
</dbReference>
<dbReference type="InterPro" id="IPR023795">
    <property type="entry name" value="Serpin_CS"/>
</dbReference>
<accession>A0ABQ8A2X7</accession>
<feature type="region of interest" description="Disordered" evidence="9">
    <location>
        <begin position="195"/>
        <end position="231"/>
    </location>
</feature>
<comment type="caution">
    <text evidence="11">The sequence shown here is derived from an EMBL/GenBank/DDBJ whole genome shotgun (WGS) entry which is preliminary data.</text>
</comment>
<dbReference type="InterPro" id="IPR042185">
    <property type="entry name" value="Serpin_sf_2"/>
</dbReference>
<evidence type="ECO:0000313" key="12">
    <source>
        <dbReference type="Proteomes" id="UP000824890"/>
    </source>
</evidence>
<dbReference type="PANTHER" id="PTHR11461">
    <property type="entry name" value="SERINE PROTEASE INHIBITOR, SERPIN"/>
    <property type="match status" value="1"/>
</dbReference>
<feature type="compositionally biased region" description="Basic and acidic residues" evidence="9">
    <location>
        <begin position="209"/>
        <end position="221"/>
    </location>
</feature>
<dbReference type="PROSITE" id="PS00284">
    <property type="entry name" value="SERPIN"/>
    <property type="match status" value="2"/>
</dbReference>
<dbReference type="InterPro" id="IPR004827">
    <property type="entry name" value="bZIP"/>
</dbReference>
<keyword evidence="3" id="KW-0805">Transcription regulation</keyword>
<reference evidence="11 12" key="1">
    <citation type="submission" date="2021-05" db="EMBL/GenBank/DDBJ databases">
        <title>Genome Assembly of Synthetic Allotetraploid Brassica napus Reveals Homoeologous Exchanges between Subgenomes.</title>
        <authorList>
            <person name="Davis J.T."/>
        </authorList>
    </citation>
    <scope>NUCLEOTIDE SEQUENCE [LARGE SCALE GENOMIC DNA]</scope>
    <source>
        <strain evidence="12">cv. Da-Ae</strain>
        <tissue evidence="11">Seedling</tissue>
    </source>
</reference>
<dbReference type="Pfam" id="PF07777">
    <property type="entry name" value="MFMR"/>
    <property type="match status" value="1"/>
</dbReference>
<organism evidence="11 12">
    <name type="scientific">Brassica napus</name>
    <name type="common">Rape</name>
    <dbReference type="NCBI Taxonomy" id="3708"/>
    <lineage>
        <taxon>Eukaryota</taxon>
        <taxon>Viridiplantae</taxon>
        <taxon>Streptophyta</taxon>
        <taxon>Embryophyta</taxon>
        <taxon>Tracheophyta</taxon>
        <taxon>Spermatophyta</taxon>
        <taxon>Magnoliopsida</taxon>
        <taxon>eudicotyledons</taxon>
        <taxon>Gunneridae</taxon>
        <taxon>Pentapetalae</taxon>
        <taxon>rosids</taxon>
        <taxon>malvids</taxon>
        <taxon>Brassicales</taxon>
        <taxon>Brassicaceae</taxon>
        <taxon>Brassiceae</taxon>
        <taxon>Brassica</taxon>
    </lineage>
</organism>
<comment type="subcellular location">
    <subcellularLocation>
        <location evidence="1">Nucleus</location>
    </subcellularLocation>
</comment>
<dbReference type="Pfam" id="PF00170">
    <property type="entry name" value="bZIP_1"/>
    <property type="match status" value="1"/>
</dbReference>
<dbReference type="InterPro" id="IPR036186">
    <property type="entry name" value="Serpin_sf"/>
</dbReference>
<evidence type="ECO:0000256" key="3">
    <source>
        <dbReference type="ARBA" id="ARBA00023015"/>
    </source>
</evidence>
<dbReference type="CDD" id="cd14702">
    <property type="entry name" value="bZIP_plant_GBF1"/>
    <property type="match status" value="1"/>
</dbReference>
<dbReference type="Proteomes" id="UP000824890">
    <property type="component" value="Unassembled WGS sequence"/>
</dbReference>
<feature type="region of interest" description="Disordered" evidence="9">
    <location>
        <begin position="625"/>
        <end position="651"/>
    </location>
</feature>
<evidence type="ECO:0000256" key="2">
    <source>
        <dbReference type="ARBA" id="ARBA00009500"/>
    </source>
</evidence>
<dbReference type="Pfam" id="PF00079">
    <property type="entry name" value="Serpin"/>
    <property type="match status" value="2"/>
</dbReference>
<dbReference type="InterPro" id="IPR000215">
    <property type="entry name" value="Serpin_fam"/>
</dbReference>
<keyword evidence="5" id="KW-0804">Transcription</keyword>
<comment type="similarity">
    <text evidence="2 7">Belongs to the serpin family.</text>
</comment>
<name>A0ABQ8A2X7_BRANA</name>
<keyword evidence="12" id="KW-1185">Reference proteome</keyword>
<dbReference type="SUPFAM" id="SSF56574">
    <property type="entry name" value="Serpins"/>
    <property type="match status" value="2"/>
</dbReference>
<evidence type="ECO:0000259" key="10">
    <source>
        <dbReference type="SMART" id="SM00093"/>
    </source>
</evidence>
<evidence type="ECO:0000256" key="4">
    <source>
        <dbReference type="ARBA" id="ARBA00023125"/>
    </source>
</evidence>
<evidence type="ECO:0000256" key="9">
    <source>
        <dbReference type="SAM" id="MobiDB-lite"/>
    </source>
</evidence>
<evidence type="ECO:0000256" key="7">
    <source>
        <dbReference type="RuleBase" id="RU000411"/>
    </source>
</evidence>
<keyword evidence="4" id="KW-0238">DNA-binding</keyword>
<dbReference type="InterPro" id="IPR023796">
    <property type="entry name" value="Serpin_dom"/>
</dbReference>
<keyword evidence="8" id="KW-0175">Coiled coil</keyword>
<proteinExistence type="inferred from homology"/>
<feature type="coiled-coil region" evidence="8">
    <location>
        <begin position="835"/>
        <end position="876"/>
    </location>
</feature>
<dbReference type="CDD" id="cd02043">
    <property type="entry name" value="serpinP_plants"/>
    <property type="match status" value="1"/>
</dbReference>
<feature type="domain" description="Serpin" evidence="10">
    <location>
        <begin position="291"/>
        <end position="626"/>
    </location>
</feature>
<dbReference type="EMBL" id="JAGKQM010000014">
    <property type="protein sequence ID" value="KAH0886841.1"/>
    <property type="molecule type" value="Genomic_DNA"/>
</dbReference>
<dbReference type="Gene3D" id="2.30.39.10">
    <property type="entry name" value="Alpha-1-antitrypsin, domain 1"/>
    <property type="match status" value="3"/>
</dbReference>
<dbReference type="InterPro" id="IPR012900">
    <property type="entry name" value="MFMR"/>
</dbReference>
<keyword evidence="6" id="KW-0539">Nucleus</keyword>
<dbReference type="Pfam" id="PF16596">
    <property type="entry name" value="MFMR_assoc"/>
    <property type="match status" value="1"/>
</dbReference>
<evidence type="ECO:0000256" key="6">
    <source>
        <dbReference type="ARBA" id="ARBA00023242"/>
    </source>
</evidence>
<evidence type="ECO:0000256" key="1">
    <source>
        <dbReference type="ARBA" id="ARBA00004123"/>
    </source>
</evidence>
<dbReference type="InterPro" id="IPR042178">
    <property type="entry name" value="Serpin_sf_1"/>
</dbReference>
<dbReference type="SMART" id="SM00093">
    <property type="entry name" value="SERPIN"/>
    <property type="match status" value="1"/>
</dbReference>
<evidence type="ECO:0000256" key="5">
    <source>
        <dbReference type="ARBA" id="ARBA00023163"/>
    </source>
</evidence>
<sequence length="919" mass="101857">MIATTAAKTSNFVFSPASINVILRFLAAKLRLEVYQGFKVLDLPYEEEIIYKTIVISRCKSVCLMTKMAMETFMGNVQILDKFKLCFDFDVSEDLEGVGLEMPLEKIVNKTCIEVDEVGMKAAAATAVNMNGCFFLPQKKYDFVPDHLFLFLHVMPPYGTPPHPYVTMYPPGGMYGHPSMPPGSYQYSPYAMPSQNGMAEASGDTSEGDATKQSEVKEKFPIKRSRGSLGTSANGGRFQLRKKYDFVADHPFLFLVKEYRSGLVMFLVTVSPRLKNMDLQTSVGKQNEIVLNFAKHVIATTDAKTSNLVFSPASINVILSFLAVKSGGSTANHILSLLQASSITELNAVSSKVITDVLADSTATGGPTISVANGVWMDKSLPVEPCFTSLVENTYKANFNQVDFGTKADEVVEEVNAWVENQTRGLITDLLSFASPETDLIFANALFFHGRWDEEFNPSLTKDSDFHRLDGTKLRVPFMSAYASYKHRLEVYQGFKVLHLPYRGGSNYLEDNRFSMQICLPDDKDGLHAMLESLSSCRGFLNGYIPGQCALKGLGLETPLEKIVHKACIEVDEVGTKAAAATAVSFCGGILRPQKKYDFVADHPFLFLVKEYRSGLVLFLGQKSSSDKEPKTLPPPPPSQEPSSAHVMPPYGTPPHPYVTMYPPGGMYGHPSVPQVTIFDFYELSTEMGDTSEGDATKQSEVKEKLPIKRSRGSLGSLNMITGKNSGASANGAYSKRVLLMVQVKEVMQTLKITLDLDNTTGRMVGFMIISLFLLHLYHVTSTLKAACLGRGGSSLIGSLLEDPGYANRYRFSKLKSPPCEQIMDMVLCVFQAECDELAQRAEVLNEENASLREEINKLRSQCEELTSENTSLNSRTNFYHSIHLKALTWTRTSKNHQTPIKQASNNNNPRRFFANRWL</sequence>
<dbReference type="PANTHER" id="PTHR11461:SF339">
    <property type="entry name" value="SERPIN DOMAIN-CONTAINING PROTEIN"/>
    <property type="match status" value="1"/>
</dbReference>
<dbReference type="InterPro" id="IPR045314">
    <property type="entry name" value="bZIP_plant_GBF1"/>
</dbReference>
<gene>
    <name evidence="11" type="ORF">HID58_062937</name>
</gene>
<evidence type="ECO:0000256" key="8">
    <source>
        <dbReference type="SAM" id="Coils"/>
    </source>
</evidence>